<dbReference type="SUPFAM" id="SSF50969">
    <property type="entry name" value="YVTN repeat-like/Quinoprotein amine dehydrogenase"/>
    <property type="match status" value="1"/>
</dbReference>
<feature type="compositionally biased region" description="Basic and acidic residues" evidence="1">
    <location>
        <begin position="39"/>
        <end position="57"/>
    </location>
</feature>
<dbReference type="InterPro" id="IPR011044">
    <property type="entry name" value="Quino_amine_DH_bsu"/>
</dbReference>
<dbReference type="AlphaFoldDB" id="A0A0F6QXN1"/>
<dbReference type="PATRIC" id="fig|161896.4.peg.774"/>
<dbReference type="EMBL" id="CP011311">
    <property type="protein sequence ID" value="AKE38763.1"/>
    <property type="molecule type" value="Genomic_DNA"/>
</dbReference>
<protein>
    <recommendedName>
        <fullName evidence="4">Secreted protein</fullName>
    </recommendedName>
</protein>
<dbReference type="OrthoDB" id="3250815at2"/>
<dbReference type="InterPro" id="IPR015943">
    <property type="entry name" value="WD40/YVTN_repeat-like_dom_sf"/>
</dbReference>
<organism evidence="2 3">
    <name type="scientific">Corynebacterium camporealensis</name>
    <dbReference type="NCBI Taxonomy" id="161896"/>
    <lineage>
        <taxon>Bacteria</taxon>
        <taxon>Bacillati</taxon>
        <taxon>Actinomycetota</taxon>
        <taxon>Actinomycetes</taxon>
        <taxon>Mycobacteriales</taxon>
        <taxon>Corynebacteriaceae</taxon>
        <taxon>Corynebacterium</taxon>
    </lineage>
</organism>
<sequence>MRQPIYTTLAALTGAALLITSCSNPDNNEAASDPTNEAGHAHEHEHDHEHDHDHAAEGQEEVAELPTRLIFTHDGGVTTLDDEGKVLEESELPGFLRINNAGDDRHALVTQGDKFRLYDSGLVTKPHGDHNHYFVQEPTLDDATFNAPHAGHVVHHDGYTALFADGSGVAEIYKTDELAEGKEPLRTVDTGAPHHGVAVPLEDGSVVVTKGTEDERHTIQHLDEDGEVLSETTKCPGVHGEAAAGNGHIFFGCEDGPVVFDGKEFHKVDVSEYAGAGGYQRSGNAAGSEESDVILADNKTEEDAEFERPESVALINTADNTARTVDLGSSYWFRSLARGPLGEGLVLTYDGNLNIIDPDTGEIEDKVKAIDEWKEKEEWQQPGPILKSADGYAYITDAENQELVVVDLHKREVTKRIELDFQPTEMAVL</sequence>
<evidence type="ECO:0000313" key="2">
    <source>
        <dbReference type="EMBL" id="AKE38763.1"/>
    </source>
</evidence>
<dbReference type="RefSeq" id="WP_046453279.1">
    <property type="nucleotide sequence ID" value="NZ_CP011311.1"/>
</dbReference>
<evidence type="ECO:0000313" key="3">
    <source>
        <dbReference type="Proteomes" id="UP000033566"/>
    </source>
</evidence>
<accession>A0A0F6QXN1</accession>
<evidence type="ECO:0008006" key="4">
    <source>
        <dbReference type="Google" id="ProtNLM"/>
    </source>
</evidence>
<dbReference type="PROSITE" id="PS51257">
    <property type="entry name" value="PROKAR_LIPOPROTEIN"/>
    <property type="match status" value="1"/>
</dbReference>
<evidence type="ECO:0000256" key="1">
    <source>
        <dbReference type="SAM" id="MobiDB-lite"/>
    </source>
</evidence>
<feature type="region of interest" description="Disordered" evidence="1">
    <location>
        <begin position="25"/>
        <end position="60"/>
    </location>
</feature>
<gene>
    <name evidence="2" type="ORF">UL81_03940</name>
</gene>
<dbReference type="Proteomes" id="UP000033566">
    <property type="component" value="Chromosome"/>
</dbReference>
<feature type="compositionally biased region" description="Polar residues" evidence="1">
    <location>
        <begin position="25"/>
        <end position="35"/>
    </location>
</feature>
<dbReference type="KEGG" id="ccj:UL81_03940"/>
<reference evidence="2 3" key="1">
    <citation type="journal article" date="2015" name="Genome Announc.">
        <title>Complete Genome Sequence of Corynebacterium camporealensis DSM 44610, Isolated from the Milk of a Manchega Sheep with Subclinical Mastitis.</title>
        <authorList>
            <person name="Ruckert C."/>
            <person name="Albersmeier A."/>
            <person name="Winkler A."/>
            <person name="Tauch A."/>
        </authorList>
    </citation>
    <scope>NUCLEOTIDE SEQUENCE [LARGE SCALE GENOMIC DNA]</scope>
    <source>
        <strain evidence="2 3">DSM 44610</strain>
    </source>
</reference>
<name>A0A0F6QXN1_9CORY</name>
<keyword evidence="3" id="KW-1185">Reference proteome</keyword>
<proteinExistence type="predicted"/>
<dbReference type="Gene3D" id="2.130.10.10">
    <property type="entry name" value="YVTN repeat-like/Quinoprotein amine dehydrogenase"/>
    <property type="match status" value="1"/>
</dbReference>
<dbReference type="HOGENOM" id="CLU_043135_0_0_11"/>